<gene>
    <name evidence="7" type="ORF">EPA93_21540</name>
</gene>
<dbReference type="PROSITE" id="PS51903">
    <property type="entry name" value="CLP_R"/>
    <property type="match status" value="1"/>
</dbReference>
<keyword evidence="7" id="KW-0645">Protease</keyword>
<keyword evidence="2" id="KW-0547">Nucleotide-binding</keyword>
<dbReference type="PANTHER" id="PTHR11638:SF175">
    <property type="entry name" value="ATP-DEPENDENT CLP PROTEASE, ATP-BINDING SUBUNIT CLPC"/>
    <property type="match status" value="1"/>
</dbReference>
<dbReference type="KEGG" id="kbs:EPA93_21540"/>
<protein>
    <submittedName>
        <fullName evidence="7">ATP-dependent Clp protease ATP-binding subunit</fullName>
    </submittedName>
</protein>
<dbReference type="InterPro" id="IPR027417">
    <property type="entry name" value="P-loop_NTPase"/>
</dbReference>
<dbReference type="OrthoDB" id="135773at2"/>
<accession>A0A4P6JSD0</accession>
<feature type="domain" description="Clp R" evidence="6">
    <location>
        <begin position="4"/>
        <end position="147"/>
    </location>
</feature>
<dbReference type="GO" id="GO:0006508">
    <property type="term" value="P:proteolysis"/>
    <property type="evidence" value="ECO:0007669"/>
    <property type="project" value="UniProtKB-KW"/>
</dbReference>
<dbReference type="CDD" id="cd19499">
    <property type="entry name" value="RecA-like_ClpB_Hsp104-like"/>
    <property type="match status" value="1"/>
</dbReference>
<dbReference type="InterPro" id="IPR041546">
    <property type="entry name" value="ClpA/ClpB_AAA_lid"/>
</dbReference>
<dbReference type="SMART" id="SM01086">
    <property type="entry name" value="ClpB_D2-small"/>
    <property type="match status" value="1"/>
</dbReference>
<evidence type="ECO:0000256" key="1">
    <source>
        <dbReference type="ARBA" id="ARBA00022737"/>
    </source>
</evidence>
<dbReference type="PANTHER" id="PTHR11638">
    <property type="entry name" value="ATP-DEPENDENT CLP PROTEASE"/>
    <property type="match status" value="1"/>
</dbReference>
<dbReference type="GO" id="GO:0008233">
    <property type="term" value="F:peptidase activity"/>
    <property type="evidence" value="ECO:0007669"/>
    <property type="project" value="UniProtKB-KW"/>
</dbReference>
<dbReference type="AlphaFoldDB" id="A0A4P6JSD0"/>
<reference evidence="7 8" key="1">
    <citation type="submission" date="2019-01" db="EMBL/GenBank/DDBJ databases">
        <title>Ktedonosporobacter rubrisoli SCAWS-G2.</title>
        <authorList>
            <person name="Huang Y."/>
            <person name="Yan B."/>
        </authorList>
    </citation>
    <scope>NUCLEOTIDE SEQUENCE [LARGE SCALE GENOMIC DNA]</scope>
    <source>
        <strain evidence="7 8">SCAWS-G2</strain>
    </source>
</reference>
<proteinExistence type="predicted"/>
<dbReference type="InterPro" id="IPR050130">
    <property type="entry name" value="ClpA_ClpB"/>
</dbReference>
<dbReference type="GO" id="GO:0005524">
    <property type="term" value="F:ATP binding"/>
    <property type="evidence" value="ECO:0007669"/>
    <property type="project" value="UniProtKB-KW"/>
</dbReference>
<dbReference type="InterPro" id="IPR018368">
    <property type="entry name" value="ClpA/B_CS1"/>
</dbReference>
<dbReference type="Gene3D" id="3.40.50.300">
    <property type="entry name" value="P-loop containing nucleotide triphosphate hydrolases"/>
    <property type="match status" value="3"/>
</dbReference>
<evidence type="ECO:0000313" key="7">
    <source>
        <dbReference type="EMBL" id="QBD78438.1"/>
    </source>
</evidence>
<dbReference type="FunFam" id="3.40.50.300:FF:000025">
    <property type="entry name" value="ATP-dependent Clp protease subunit"/>
    <property type="match status" value="1"/>
</dbReference>
<evidence type="ECO:0000313" key="8">
    <source>
        <dbReference type="Proteomes" id="UP000290365"/>
    </source>
</evidence>
<keyword evidence="1 5" id="KW-0677">Repeat</keyword>
<evidence type="ECO:0000259" key="6">
    <source>
        <dbReference type="PROSITE" id="PS51903"/>
    </source>
</evidence>
<name>A0A4P6JSD0_KTERU</name>
<dbReference type="PROSITE" id="PS00870">
    <property type="entry name" value="CLPAB_1"/>
    <property type="match status" value="1"/>
</dbReference>
<dbReference type="Pfam" id="PF00004">
    <property type="entry name" value="AAA"/>
    <property type="match status" value="1"/>
</dbReference>
<dbReference type="GO" id="GO:0034605">
    <property type="term" value="P:cellular response to heat"/>
    <property type="evidence" value="ECO:0007669"/>
    <property type="project" value="TreeGrafter"/>
</dbReference>
<dbReference type="InterPro" id="IPR036628">
    <property type="entry name" value="Clp_N_dom_sf"/>
</dbReference>
<dbReference type="InterPro" id="IPR004176">
    <property type="entry name" value="Clp_R_N"/>
</dbReference>
<dbReference type="CDD" id="cd00009">
    <property type="entry name" value="AAA"/>
    <property type="match status" value="1"/>
</dbReference>
<evidence type="ECO:0000256" key="3">
    <source>
        <dbReference type="ARBA" id="ARBA00022840"/>
    </source>
</evidence>
<dbReference type="InterPro" id="IPR003959">
    <property type="entry name" value="ATPase_AAA_core"/>
</dbReference>
<dbReference type="RefSeq" id="WP_129889491.1">
    <property type="nucleotide sequence ID" value="NZ_CP035758.1"/>
</dbReference>
<dbReference type="SUPFAM" id="SSF52540">
    <property type="entry name" value="P-loop containing nucleoside triphosphate hydrolases"/>
    <property type="match status" value="2"/>
</dbReference>
<evidence type="ECO:0000256" key="2">
    <source>
        <dbReference type="ARBA" id="ARBA00022741"/>
    </source>
</evidence>
<organism evidence="7 8">
    <name type="scientific">Ktedonosporobacter rubrisoli</name>
    <dbReference type="NCBI Taxonomy" id="2509675"/>
    <lineage>
        <taxon>Bacteria</taxon>
        <taxon>Bacillati</taxon>
        <taxon>Chloroflexota</taxon>
        <taxon>Ktedonobacteria</taxon>
        <taxon>Ktedonobacterales</taxon>
        <taxon>Ktedonosporobacteraceae</taxon>
        <taxon>Ktedonosporobacter</taxon>
    </lineage>
</organism>
<dbReference type="InterPro" id="IPR003593">
    <property type="entry name" value="AAA+_ATPase"/>
</dbReference>
<dbReference type="Gene3D" id="1.10.8.60">
    <property type="match status" value="1"/>
</dbReference>
<dbReference type="GO" id="GO:0016887">
    <property type="term" value="F:ATP hydrolysis activity"/>
    <property type="evidence" value="ECO:0007669"/>
    <property type="project" value="InterPro"/>
</dbReference>
<evidence type="ECO:0000256" key="5">
    <source>
        <dbReference type="PROSITE-ProRule" id="PRU01251"/>
    </source>
</evidence>
<keyword evidence="8" id="KW-1185">Reference proteome</keyword>
<dbReference type="GO" id="GO:0005737">
    <property type="term" value="C:cytoplasm"/>
    <property type="evidence" value="ECO:0007669"/>
    <property type="project" value="TreeGrafter"/>
</dbReference>
<evidence type="ECO:0000256" key="4">
    <source>
        <dbReference type="ARBA" id="ARBA00023186"/>
    </source>
</evidence>
<dbReference type="EMBL" id="CP035758">
    <property type="protein sequence ID" value="QBD78438.1"/>
    <property type="molecule type" value="Genomic_DNA"/>
</dbReference>
<dbReference type="Pfam" id="PF07724">
    <property type="entry name" value="AAA_2"/>
    <property type="match status" value="1"/>
</dbReference>
<dbReference type="InterPro" id="IPR001270">
    <property type="entry name" value="ClpA/B"/>
</dbReference>
<keyword evidence="7" id="KW-0378">Hydrolase</keyword>
<dbReference type="Pfam" id="PF10431">
    <property type="entry name" value="ClpB_D2-small"/>
    <property type="match status" value="1"/>
</dbReference>
<dbReference type="SUPFAM" id="SSF81923">
    <property type="entry name" value="Double Clp-N motif"/>
    <property type="match status" value="1"/>
</dbReference>
<dbReference type="Pfam" id="PF02861">
    <property type="entry name" value="Clp_N"/>
    <property type="match status" value="1"/>
</dbReference>
<sequence>MERLSKYTREARQAITYAREEARRLRHRLVGTEHLLLGLLKLNDPLIEGLFASLQTSTSRIAQALDFVVGRGGKAILSEPTLDMAVRNVLARAEEEAAESQADLIGVEHLLLGIFCEHDSISVGVLESFGIRPEAIRKQLTILARGDHEKLRLSARYQACYSTTPTLNLVSRDLTMAALAGTLDPLIGRTYELERTMQILARRTKNNPVLIGLAGVGKTAIAEGLAVRIIQDQVPDDLLHCRVVALDVGLLTVGTKFRGDFEERLKLIMQEILNAPEIILFIDELHTLVHTGVADGSIDAANLFKPMLARGEFRCIGAATLDEYRKAIEADPALERRFQPVLISETNDEETLEILRGLCPRYEDFHQVAISDAALVAAVQMSSRYIQNRYQPDKALDVMDEAAACVRVRQAVVPCNIQRMRDEIAIVQREKNYAISRQNFLQAASLFKREQQLRNTLWWAEQNWQANSCRLDPPIVTEQDIASIVARWTGIPVTRITEEESQRLLNLEHELQRSVIGQPEAVHLVAGAIRRSRVNLRDQHRPIGSFVFVGPTGVGKTELARALAKTLFGDENALFKLDMSEFMESHHVSRLIGAPPGYIGYEEAGQLTEAVRRRPYSIILLDEVEKAHPKVLDLLLQILEDGFLTDTHGQLVDFKHTVIILTSNIGTERLLQKPWTLTAYQKGKSELQAYMGQKRAQVLASLQELLRPELLNRFDEVVIFHPLEQEHLYQIVRIMIAQIQQRLKERSIHLQITDEAARLLGRHGYNPEYGARPLRRVVRQMLEDMLAEAILQEDLGAGDTAYVDVIEGMLCLRIDSQMPIPANMPLPPLEGYDVA</sequence>
<dbReference type="Pfam" id="PF17871">
    <property type="entry name" value="AAA_lid_9"/>
    <property type="match status" value="1"/>
</dbReference>
<keyword evidence="4" id="KW-0143">Chaperone</keyword>
<dbReference type="InterPro" id="IPR019489">
    <property type="entry name" value="Clp_ATPase_C"/>
</dbReference>
<dbReference type="Proteomes" id="UP000290365">
    <property type="component" value="Chromosome"/>
</dbReference>
<dbReference type="PRINTS" id="PR00300">
    <property type="entry name" value="CLPPROTEASEA"/>
</dbReference>
<keyword evidence="3 7" id="KW-0067">ATP-binding</keyword>
<dbReference type="Gene3D" id="1.10.1780.10">
    <property type="entry name" value="Clp, N-terminal domain"/>
    <property type="match status" value="1"/>
</dbReference>
<dbReference type="SMART" id="SM00382">
    <property type="entry name" value="AAA"/>
    <property type="match status" value="2"/>
</dbReference>